<dbReference type="STRING" id="32264.T1KNY3"/>
<protein>
    <recommendedName>
        <fullName evidence="8">Ectopic P granules protein 5 homolog</fullName>
    </recommendedName>
</protein>
<evidence type="ECO:0000259" key="5">
    <source>
        <dbReference type="Pfam" id="PF26573"/>
    </source>
</evidence>
<reference evidence="7" key="1">
    <citation type="submission" date="2011-08" db="EMBL/GenBank/DDBJ databases">
        <authorList>
            <person name="Rombauts S."/>
        </authorList>
    </citation>
    <scope>NUCLEOTIDE SEQUENCE</scope>
    <source>
        <strain evidence="7">London</strain>
    </source>
</reference>
<dbReference type="HOGENOM" id="CLU_000773_0_0_1"/>
<feature type="domain" description="Epg5-like TPR" evidence="5">
    <location>
        <begin position="1185"/>
        <end position="1359"/>
    </location>
</feature>
<dbReference type="EnsemblMetazoa" id="tetur16g02620.1">
    <property type="protein sequence ID" value="tetur16g02620.1"/>
    <property type="gene ID" value="tetur16g02620"/>
</dbReference>
<dbReference type="PANTHER" id="PTHR31139:SF4">
    <property type="entry name" value="ECTOPIC P GRANULES PROTEIN 5 HOMOLOG"/>
    <property type="match status" value="1"/>
</dbReference>
<accession>T1KNY3</accession>
<evidence type="ECO:0000313" key="6">
    <source>
        <dbReference type="EnsemblMetazoa" id="tetur16g02620.1"/>
    </source>
</evidence>
<dbReference type="Proteomes" id="UP000015104">
    <property type="component" value="Unassembled WGS sequence"/>
</dbReference>
<proteinExistence type="inferred from homology"/>
<dbReference type="Pfam" id="PF26103">
    <property type="entry name" value="TPR_Epg5"/>
    <property type="match status" value="1"/>
</dbReference>
<dbReference type="GO" id="GO:0097352">
    <property type="term" value="P:autophagosome maturation"/>
    <property type="evidence" value="ECO:0007669"/>
    <property type="project" value="TreeGrafter"/>
</dbReference>
<dbReference type="GO" id="GO:0005737">
    <property type="term" value="C:cytoplasm"/>
    <property type="evidence" value="ECO:0007669"/>
    <property type="project" value="TreeGrafter"/>
</dbReference>
<dbReference type="Pfam" id="PF26573">
    <property type="entry name" value="TPR_Epg5_2"/>
    <property type="match status" value="1"/>
</dbReference>
<evidence type="ECO:0000256" key="2">
    <source>
        <dbReference type="ARBA" id="ARBA00023006"/>
    </source>
</evidence>
<evidence type="ECO:0000259" key="4">
    <source>
        <dbReference type="Pfam" id="PF26103"/>
    </source>
</evidence>
<sequence length="2460" mass="284552">MKTIELITYNCFIFLTLLIVSTDSQLFSVLALATLAKVLRPRPKYRPPIYYDPMAQSSSHGSPIMMRPPIIAQSAPQLVQQPIVQSIQQPFTQSVPLAPSKRGFGYPVNQQSSSNEADVWTQNQQSLNNQNIPNFSSSQSSNGLQLANLGSSLSSNNLILTAKPQVFPVFKFVPVDSQPNNRVKKVESISDIRDQVICKLKRIKPYTEGQLLALHTNTELSNSREYVDKFIKESLALDDCNFYQCLGKLSKWRELLAKNKNDLAQLKSNCEEDQSKAWQLNRRVLTKKGRCSDNRQVEGKHTFKEASLQEKRVKSLESNLLTLRETIVNDHCYHMQMAQASQKHIEYEIELLTKEPDRSLKIQKIKPVLSSLFAFYRNSENDEDGLVSLIKQWISRLVACLLEIAGYEERLFLLNHVLRCPGGISSWAAGFVQCPSPFHGSSYDEAIEILNHCMNMISTIISPIRAREKFIQCPASPTKSCENSSEEYWHLVDADVDEGEDVLVNRVNLTEFDVIHLLKQIPFDSMLKFLTERHSFINESENGIAFGEYSELSMLKLLAISTKMVQILRQGLSTFNCMRFRTLTDYITLAIRKTVNSVSKFWQACKGSFNQDDALVLRLQVEYDHFILRSVVTILSCQRFGVWKFVSVIPFAGVTESMMWHIVWVFYNNGRDEIDELGGLCPYFSDSYWKSKFNEPAMKFLFREKLPSLSSTEAECLLRSLGNMIKSRNNEEIEFVNTIATEMFEISFLVHEVNLKMSATCIQVLSECIVQHPFIISALLAKLKETKPENDLIIDLFVKLPVTSWFPDDSILEILRTWLCDYPTKSLFNRLTRVLLIKLDYGFNGGEPNLKPPVHRNIALIVYDGIIAQTKPLESLDTPIKCTFSGFDFESAIKCAKSNSLASYIEWTWRVFLLFKLHERDYPIEFFKQEENLKAPKEPNSFYPVPNLQIDCEVFPVFKGMENKNVFAYYLGLMMTEKGHSVLTFEDDIEIIIYLLNYKCYIPCIRILECLLPVYKSKLNDLATNAKFVSTFYQLLMLDTSRVVDCLIGVIKKQIEGERDKKELTIFWIKLLCELAHLVFQKYSASWFVASPRGLQQLVNIFDQISSFIFLDDFLMETVIDTFAQHMPDLQNTKQPQQGVSRWIPWTSNNKKCDWTTPFHYFWEKFPDKIWFAFLVAQADSLRMEKIWESIVNELSTNIDMFADFAIKSICDRFYRTPIPIALLPINEWAKTIIDCPPSHPLLPFLWFNFFSNFFANSPTGGSCGLRLVPENLLKRLKTKLDVLIDYHHKTLTEPRKDFAAGMSEKDNHFHTEMVKFYRAAILWLQDYHLHDAFVDVDHLTPQYQVEMLKFVMNSIDTTFKSFVDESKIEDQAAYFVKWLYDLKNINKDVFTENISRDDPNNIDETLSRLKIEKVGPPEEKIPNIMFYDIESIEFLKRTPGAVMKYLRDNIRTIMEEKSYFDNRTQRLYNLSVSLVDAINNLYQNCKKETQLKLPCDKDGYDPDGCSGVAIITIEFMEAVENAETVKNIERIRNDFNNLVTELLELPSDKSICASIFIEKCIPLLMNDMDKTSSADPCESLLRFYLTWIEENSSLNFAPSKNLFNLLIDSLTFDQELQRDNNSHFLLQTSLDKPIIIEYLAPRLAPSRCTINCFLSMYEMIQKNLYKTPPHILFVLLSKFDVSNWLKVASDEKIHQFLNLLINALFAFGQDPDSDKTMLLGLYRKHLQYMVICRFPSYLHPVIQNLLRGMDSFLLYPGLWNDILLSFGFYLPANKTKLIDLVNEMRKYAESQPIFSTYELHNLLSLFTNHFKQIKEEKIRIDLIDYFRAYVQPFSIVLSTISLMWIHSNRKEAVAFDHVWPPLYEAWKPWLISSEISQTVDKKDFDQIWDLFICNLQYLMRIFNESSSLILSYSWRVLAEYYSSIKALNHVVYSEAIQNKLKSLPWNYYIPSSDDIKLMYEACQHEKTPPFMLIRHILCTVNWNSCVQTISYESIPQSMEWLAYSIIYAIDKSDMLELTDLPIFMVTSEQAKSICRLLRSKLKITALIHNKSDMNKFYLRVIRVVCGLTLSEENFRSGALREDHKRKQIIYTETITNFLLDSIRNDPNILKDEPEKISIFLKKCLEDIIGSLNEGSHHREALLTTLLKFINSVTIHDPQHILLRIILELVSESKTNILEMLDCSRRAIKFFPLFIYLSERCITLYAIANGSLDDLIKIYGLPDTFDPDIYRICDQTQAHLTLYVIFQSEKSSKNIIPLLAGMLDWACQLKSLLHYEAKILGLWFMLIKDVCYYASSDEVCNGVISSALKLCRTQSYMVDEVVSQGFLSFVAMKFTKKTLTPKSAFLIAAMSSFLLKRLQEILPSFHPLYNEICSMVKLSLGRLLSIRKNKDFVDVHSLNEKTIEMVEAEKKIDLEGIALLKNWLFANYSDDPVFRFILTDKEITGSANEPDDKSNPKIAT</sequence>
<dbReference type="InterPro" id="IPR058750">
    <property type="entry name" value="TPR_Epg5"/>
</dbReference>
<dbReference type="InterPro" id="IPR051436">
    <property type="entry name" value="Autophagy-related_EPG5"/>
</dbReference>
<reference evidence="6" key="2">
    <citation type="submission" date="2015-06" db="UniProtKB">
        <authorList>
            <consortium name="EnsemblMetazoa"/>
        </authorList>
    </citation>
    <scope>IDENTIFICATION</scope>
</reference>
<feature type="domain" description="Epg5-like central TPR repeats" evidence="4">
    <location>
        <begin position="1620"/>
        <end position="1983"/>
    </location>
</feature>
<dbReference type="EMBL" id="CAEY01000278">
    <property type="status" value="NOT_ANNOTATED_CDS"/>
    <property type="molecule type" value="Genomic_DNA"/>
</dbReference>
<evidence type="ECO:0008006" key="8">
    <source>
        <dbReference type="Google" id="ProtNLM"/>
    </source>
</evidence>
<dbReference type="InterPro" id="IPR059030">
    <property type="entry name" value="TPR_Epg5_mid"/>
</dbReference>
<evidence type="ECO:0000256" key="1">
    <source>
        <dbReference type="ARBA" id="ARBA00010948"/>
    </source>
</evidence>
<evidence type="ECO:0000313" key="7">
    <source>
        <dbReference type="Proteomes" id="UP000015104"/>
    </source>
</evidence>
<dbReference type="eggNOG" id="KOG3622">
    <property type="taxonomic scope" value="Eukaryota"/>
</dbReference>
<keyword evidence="2" id="KW-0072">Autophagy</keyword>
<keyword evidence="7" id="KW-1185">Reference proteome</keyword>
<feature type="coiled-coil region" evidence="3">
    <location>
        <begin position="249"/>
        <end position="326"/>
    </location>
</feature>
<comment type="similarity">
    <text evidence="1">Belongs to the EPG5 family.</text>
</comment>
<keyword evidence="3" id="KW-0175">Coiled coil</keyword>
<organism evidence="6 7">
    <name type="scientific">Tetranychus urticae</name>
    <name type="common">Two-spotted spider mite</name>
    <dbReference type="NCBI Taxonomy" id="32264"/>
    <lineage>
        <taxon>Eukaryota</taxon>
        <taxon>Metazoa</taxon>
        <taxon>Ecdysozoa</taxon>
        <taxon>Arthropoda</taxon>
        <taxon>Chelicerata</taxon>
        <taxon>Arachnida</taxon>
        <taxon>Acari</taxon>
        <taxon>Acariformes</taxon>
        <taxon>Trombidiformes</taxon>
        <taxon>Prostigmata</taxon>
        <taxon>Eleutherengona</taxon>
        <taxon>Raphignathae</taxon>
        <taxon>Tetranychoidea</taxon>
        <taxon>Tetranychidae</taxon>
        <taxon>Tetranychus</taxon>
    </lineage>
</organism>
<name>T1KNY3_TETUR</name>
<evidence type="ECO:0000256" key="3">
    <source>
        <dbReference type="SAM" id="Coils"/>
    </source>
</evidence>
<dbReference type="PANTHER" id="PTHR31139">
    <property type="entry name" value="ECTOPIC P GRANULES PROTEIN 5 HOMOLOG"/>
    <property type="match status" value="1"/>
</dbReference>